<comment type="caution">
    <text evidence="8">The sequence shown here is derived from an EMBL/GenBank/DDBJ whole genome shotgun (WGS) entry which is preliminary data.</text>
</comment>
<dbReference type="InterPro" id="IPR017907">
    <property type="entry name" value="Znf_RING_CS"/>
</dbReference>
<keyword evidence="9" id="KW-1185">Reference proteome</keyword>
<reference evidence="8" key="1">
    <citation type="journal article" date="2020" name="Cell">
        <title>Large-Scale Comparative Analyses of Tick Genomes Elucidate Their Genetic Diversity and Vector Capacities.</title>
        <authorList>
            <consortium name="Tick Genome and Microbiome Consortium (TIGMIC)"/>
            <person name="Jia N."/>
            <person name="Wang J."/>
            <person name="Shi W."/>
            <person name="Du L."/>
            <person name="Sun Y."/>
            <person name="Zhan W."/>
            <person name="Jiang J.F."/>
            <person name="Wang Q."/>
            <person name="Zhang B."/>
            <person name="Ji P."/>
            <person name="Bell-Sakyi L."/>
            <person name="Cui X.M."/>
            <person name="Yuan T.T."/>
            <person name="Jiang B.G."/>
            <person name="Yang W.F."/>
            <person name="Lam T.T."/>
            <person name="Chang Q.C."/>
            <person name="Ding S.J."/>
            <person name="Wang X.J."/>
            <person name="Zhu J.G."/>
            <person name="Ruan X.D."/>
            <person name="Zhao L."/>
            <person name="Wei J.T."/>
            <person name="Ye R.Z."/>
            <person name="Que T.C."/>
            <person name="Du C.H."/>
            <person name="Zhou Y.H."/>
            <person name="Cheng J.X."/>
            <person name="Dai P.F."/>
            <person name="Guo W.B."/>
            <person name="Han X.H."/>
            <person name="Huang E.J."/>
            <person name="Li L.F."/>
            <person name="Wei W."/>
            <person name="Gao Y.C."/>
            <person name="Liu J.Z."/>
            <person name="Shao H.Z."/>
            <person name="Wang X."/>
            <person name="Wang C.C."/>
            <person name="Yang T.C."/>
            <person name="Huo Q.B."/>
            <person name="Li W."/>
            <person name="Chen H.Y."/>
            <person name="Chen S.E."/>
            <person name="Zhou L.G."/>
            <person name="Ni X.B."/>
            <person name="Tian J.H."/>
            <person name="Sheng Y."/>
            <person name="Liu T."/>
            <person name="Pan Y.S."/>
            <person name="Xia L.Y."/>
            <person name="Li J."/>
            <person name="Zhao F."/>
            <person name="Cao W.C."/>
        </authorList>
    </citation>
    <scope>NUCLEOTIDE SEQUENCE</scope>
    <source>
        <strain evidence="8">Rmic-2018</strain>
    </source>
</reference>
<protein>
    <recommendedName>
        <fullName evidence="7">RING-type domain-containing protein</fullName>
    </recommendedName>
</protein>
<dbReference type="OrthoDB" id="9049620at2759"/>
<dbReference type="OMA" id="ADEIFQC"/>
<evidence type="ECO:0000256" key="1">
    <source>
        <dbReference type="ARBA" id="ARBA00022723"/>
    </source>
</evidence>
<gene>
    <name evidence="8" type="ORF">HPB51_028851</name>
</gene>
<dbReference type="GO" id="GO:0009898">
    <property type="term" value="C:cytoplasmic side of plasma membrane"/>
    <property type="evidence" value="ECO:0007669"/>
    <property type="project" value="TreeGrafter"/>
</dbReference>
<feature type="region of interest" description="Disordered" evidence="6">
    <location>
        <begin position="229"/>
        <end position="272"/>
    </location>
</feature>
<evidence type="ECO:0000313" key="9">
    <source>
        <dbReference type="Proteomes" id="UP000821866"/>
    </source>
</evidence>
<dbReference type="Proteomes" id="UP000821866">
    <property type="component" value="Unassembled WGS sequence"/>
</dbReference>
<keyword evidence="1" id="KW-0479">Metal-binding</keyword>
<dbReference type="SUPFAM" id="SSF49599">
    <property type="entry name" value="TRAF domain-like"/>
    <property type="match status" value="1"/>
</dbReference>
<dbReference type="Gene3D" id="3.30.40.10">
    <property type="entry name" value="Zinc/RING finger domain, C3HC4 (zinc finger)"/>
    <property type="match status" value="1"/>
</dbReference>
<dbReference type="PROSITE" id="PS50089">
    <property type="entry name" value="ZF_RING_2"/>
    <property type="match status" value="1"/>
</dbReference>
<dbReference type="GO" id="GO:0005164">
    <property type="term" value="F:tumor necrosis factor receptor binding"/>
    <property type="evidence" value="ECO:0007669"/>
    <property type="project" value="TreeGrafter"/>
</dbReference>
<name>A0A9J6CVS4_RHIMP</name>
<proteinExistence type="predicted"/>
<feature type="domain" description="RING-type" evidence="7">
    <location>
        <begin position="35"/>
        <end position="74"/>
    </location>
</feature>
<keyword evidence="5" id="KW-0175">Coiled coil</keyword>
<evidence type="ECO:0000256" key="2">
    <source>
        <dbReference type="ARBA" id="ARBA00022771"/>
    </source>
</evidence>
<dbReference type="AlphaFoldDB" id="A0A9J6CVS4"/>
<dbReference type="PROSITE" id="PS00518">
    <property type="entry name" value="ZF_RING_1"/>
    <property type="match status" value="1"/>
</dbReference>
<dbReference type="EMBL" id="JABSTU010005884">
    <property type="protein sequence ID" value="KAH7938630.1"/>
    <property type="molecule type" value="Genomic_DNA"/>
</dbReference>
<dbReference type="PANTHER" id="PTHR10131:SF138">
    <property type="entry name" value="RE66324P"/>
    <property type="match status" value="1"/>
</dbReference>
<evidence type="ECO:0000256" key="3">
    <source>
        <dbReference type="ARBA" id="ARBA00022833"/>
    </source>
</evidence>
<dbReference type="GO" id="GO:0008270">
    <property type="term" value="F:zinc ion binding"/>
    <property type="evidence" value="ECO:0007669"/>
    <property type="project" value="UniProtKB-KW"/>
</dbReference>
<dbReference type="InterPro" id="IPR001841">
    <property type="entry name" value="Znf_RING"/>
</dbReference>
<dbReference type="SUPFAM" id="SSF57850">
    <property type="entry name" value="RING/U-box"/>
    <property type="match status" value="1"/>
</dbReference>
<dbReference type="InterPro" id="IPR013083">
    <property type="entry name" value="Znf_RING/FYVE/PHD"/>
</dbReference>
<feature type="coiled-coil region" evidence="5">
    <location>
        <begin position="171"/>
        <end position="214"/>
    </location>
</feature>
<reference evidence="8" key="2">
    <citation type="submission" date="2021-09" db="EMBL/GenBank/DDBJ databases">
        <authorList>
            <person name="Jia N."/>
            <person name="Wang J."/>
            <person name="Shi W."/>
            <person name="Du L."/>
            <person name="Sun Y."/>
            <person name="Zhan W."/>
            <person name="Jiang J."/>
            <person name="Wang Q."/>
            <person name="Zhang B."/>
            <person name="Ji P."/>
            <person name="Sakyi L.B."/>
            <person name="Cui X."/>
            <person name="Yuan T."/>
            <person name="Jiang B."/>
            <person name="Yang W."/>
            <person name="Lam T.T.-Y."/>
            <person name="Chang Q."/>
            <person name="Ding S."/>
            <person name="Wang X."/>
            <person name="Zhu J."/>
            <person name="Ruan X."/>
            <person name="Zhao L."/>
            <person name="Wei J."/>
            <person name="Que T."/>
            <person name="Du C."/>
            <person name="Cheng J."/>
            <person name="Dai P."/>
            <person name="Han X."/>
            <person name="Huang E."/>
            <person name="Gao Y."/>
            <person name="Liu J."/>
            <person name="Shao H."/>
            <person name="Ye R."/>
            <person name="Li L."/>
            <person name="Wei W."/>
            <person name="Wang X."/>
            <person name="Wang C."/>
            <person name="Huo Q."/>
            <person name="Li W."/>
            <person name="Guo W."/>
            <person name="Chen H."/>
            <person name="Chen S."/>
            <person name="Zhou L."/>
            <person name="Zhou L."/>
            <person name="Ni X."/>
            <person name="Tian J."/>
            <person name="Zhou Y."/>
            <person name="Sheng Y."/>
            <person name="Liu T."/>
            <person name="Pan Y."/>
            <person name="Xia L."/>
            <person name="Li J."/>
            <person name="Zhao F."/>
            <person name="Cao W."/>
        </authorList>
    </citation>
    <scope>NUCLEOTIDE SEQUENCE</scope>
    <source>
        <strain evidence="8">Rmic-2018</strain>
        <tissue evidence="8">Larvae</tissue>
    </source>
</reference>
<keyword evidence="3" id="KW-0862">Zinc</keyword>
<accession>A0A9J6CVS4</accession>
<keyword evidence="2 4" id="KW-0863">Zinc-finger</keyword>
<dbReference type="PANTHER" id="PTHR10131">
    <property type="entry name" value="TNF RECEPTOR ASSOCIATED FACTOR"/>
    <property type="match status" value="1"/>
</dbReference>
<evidence type="ECO:0000256" key="6">
    <source>
        <dbReference type="SAM" id="MobiDB-lite"/>
    </source>
</evidence>
<dbReference type="Pfam" id="PF13920">
    <property type="entry name" value="zf-C3HC4_3"/>
    <property type="match status" value="1"/>
</dbReference>
<evidence type="ECO:0000256" key="5">
    <source>
        <dbReference type="SAM" id="Coils"/>
    </source>
</evidence>
<organism evidence="8 9">
    <name type="scientific">Rhipicephalus microplus</name>
    <name type="common">Cattle tick</name>
    <name type="synonym">Boophilus microplus</name>
    <dbReference type="NCBI Taxonomy" id="6941"/>
    <lineage>
        <taxon>Eukaryota</taxon>
        <taxon>Metazoa</taxon>
        <taxon>Ecdysozoa</taxon>
        <taxon>Arthropoda</taxon>
        <taxon>Chelicerata</taxon>
        <taxon>Arachnida</taxon>
        <taxon>Acari</taxon>
        <taxon>Parasitiformes</taxon>
        <taxon>Ixodida</taxon>
        <taxon>Ixodoidea</taxon>
        <taxon>Ixodidae</taxon>
        <taxon>Rhipicephalinae</taxon>
        <taxon>Rhipicephalus</taxon>
        <taxon>Boophilus</taxon>
    </lineage>
</organism>
<sequence>MSDLRRVHRFRDQAVAGINWRPTRFVDEVPSLRVCCLCRMIPKTVLALPCGHLLCQSCLAASSHGSGGRCPLDREPFKEAECSTCDLATRSVNALKVHCWNDGQGCKFEGAMEIMLRHYENECTFHAVECFRCGEQVLHRELPTHYAAGCSAAVCLTSTKDTPSVSQALTRQDVTAALVELKTLLKGANQELLLPAIQSQINELTERIRNLESTSATITHAVAATATSDMARIEVPSPSASVKRETSRQNPTEEASTSSTSRSSSGEKLMPQQLGPLVDLTREVMKGMRKTSSQDYPQHAITYVRGNARCQLELGGMLPTAVTWREVRGTMKYILTLENFFYSSLSAHNLADATVLHTRDAYLTFKLFGSFADLRVDITFHGMRGESKSLAPVFFCKVYCLNTGRILPMSMHEELQDCKHDRNLWTHRGLIYTIGCGTLSQRNDRVGIKVELELCHQ</sequence>
<dbReference type="SMART" id="SM00184">
    <property type="entry name" value="RING"/>
    <property type="match status" value="1"/>
</dbReference>
<dbReference type="VEuPathDB" id="VectorBase:LOC119186750"/>
<dbReference type="GO" id="GO:0043122">
    <property type="term" value="P:regulation of canonical NF-kappaB signal transduction"/>
    <property type="evidence" value="ECO:0007669"/>
    <property type="project" value="TreeGrafter"/>
</dbReference>
<evidence type="ECO:0000259" key="7">
    <source>
        <dbReference type="PROSITE" id="PS50089"/>
    </source>
</evidence>
<evidence type="ECO:0000313" key="8">
    <source>
        <dbReference type="EMBL" id="KAH7938630.1"/>
    </source>
</evidence>
<evidence type="ECO:0000256" key="4">
    <source>
        <dbReference type="PROSITE-ProRule" id="PRU00175"/>
    </source>
</evidence>